<evidence type="ECO:0000256" key="11">
    <source>
        <dbReference type="SAM" id="MobiDB-lite"/>
    </source>
</evidence>
<dbReference type="InterPro" id="IPR004329">
    <property type="entry name" value="CcmE"/>
</dbReference>
<keyword evidence="7 10" id="KW-1133">Transmembrane helix</keyword>
<reference evidence="12" key="1">
    <citation type="submission" date="2020-10" db="EMBL/GenBank/DDBJ databases">
        <authorList>
            <person name="Abbas A."/>
            <person name="Razzaq R."/>
            <person name="Waqas M."/>
            <person name="Abbas N."/>
            <person name="Nielsen T.K."/>
            <person name="Hansen L.H."/>
            <person name="Hussain S."/>
            <person name="Shahid M."/>
        </authorList>
    </citation>
    <scope>NUCLEOTIDE SEQUENCE</scope>
    <source>
        <strain evidence="12">S14</strain>
    </source>
</reference>
<dbReference type="PANTHER" id="PTHR34128:SF2">
    <property type="entry name" value="CYTOCHROME C-TYPE BIOGENESIS PROTEIN CCME HOMOLOG, MITOCHONDRIAL"/>
    <property type="match status" value="1"/>
</dbReference>
<keyword evidence="4 10" id="KW-0479">Metal-binding</keyword>
<name>A0ABU1DJS6_9HYPH</name>
<evidence type="ECO:0000256" key="8">
    <source>
        <dbReference type="ARBA" id="ARBA00023004"/>
    </source>
</evidence>
<keyword evidence="5 10" id="KW-0201">Cytochrome c-type biogenesis</keyword>
<keyword evidence="9 10" id="KW-0472">Membrane</keyword>
<comment type="subcellular location">
    <subcellularLocation>
        <location evidence="10">Cell membrane</location>
        <topology evidence="10">Single-pass type II membrane protein</topology>
    </subcellularLocation>
    <subcellularLocation>
        <location evidence="1">Membrane</location>
    </subcellularLocation>
</comment>
<comment type="similarity">
    <text evidence="10">Belongs to the CcmE/CycJ family.</text>
</comment>
<feature type="region of interest" description="Disordered" evidence="11">
    <location>
        <begin position="152"/>
        <end position="173"/>
    </location>
</feature>
<evidence type="ECO:0000256" key="6">
    <source>
        <dbReference type="ARBA" id="ARBA00022968"/>
    </source>
</evidence>
<keyword evidence="6 10" id="KW-0735">Signal-anchor</keyword>
<dbReference type="NCBIfam" id="NF009731">
    <property type="entry name" value="PRK13254.1-5"/>
    <property type="match status" value="1"/>
</dbReference>
<accession>A0ABU1DJS6</accession>
<feature type="binding site" description="axial binding residue" evidence="10">
    <location>
        <position position="141"/>
    </location>
    <ligand>
        <name>heme</name>
        <dbReference type="ChEBI" id="CHEBI:30413"/>
    </ligand>
    <ligandPart>
        <name>Fe</name>
        <dbReference type="ChEBI" id="CHEBI:18248"/>
    </ligandPart>
</feature>
<evidence type="ECO:0000256" key="7">
    <source>
        <dbReference type="ARBA" id="ARBA00022989"/>
    </source>
</evidence>
<feature type="binding site" description="covalent" evidence="10">
    <location>
        <position position="137"/>
    </location>
    <ligand>
        <name>heme</name>
        <dbReference type="ChEBI" id="CHEBI:30413"/>
    </ligand>
</feature>
<keyword evidence="3 10" id="KW-0812">Transmembrane</keyword>
<protein>
    <recommendedName>
        <fullName evidence="10">Cytochrome c-type biogenesis protein CcmE</fullName>
    </recommendedName>
    <alternativeName>
        <fullName evidence="10">Cytochrome c maturation protein E</fullName>
    </alternativeName>
    <alternativeName>
        <fullName evidence="10">Heme chaperone CcmE</fullName>
    </alternativeName>
</protein>
<dbReference type="NCBIfam" id="NF009727">
    <property type="entry name" value="PRK13254.1-1"/>
    <property type="match status" value="1"/>
</dbReference>
<dbReference type="PANTHER" id="PTHR34128">
    <property type="entry name" value="CYTOCHROME C-TYPE BIOGENESIS PROTEIN CCME HOMOLOG, MITOCHONDRIAL"/>
    <property type="match status" value="1"/>
</dbReference>
<evidence type="ECO:0000256" key="2">
    <source>
        <dbReference type="ARBA" id="ARBA00022617"/>
    </source>
</evidence>
<keyword evidence="2 10" id="KW-0349">Heme</keyword>
<evidence type="ECO:0000256" key="9">
    <source>
        <dbReference type="ARBA" id="ARBA00023136"/>
    </source>
</evidence>
<dbReference type="Pfam" id="PF03100">
    <property type="entry name" value="CcmE"/>
    <property type="match status" value="1"/>
</dbReference>
<evidence type="ECO:0000313" key="12">
    <source>
        <dbReference type="EMBL" id="MDR4308382.1"/>
    </source>
</evidence>
<evidence type="ECO:0000256" key="4">
    <source>
        <dbReference type="ARBA" id="ARBA00022723"/>
    </source>
</evidence>
<feature type="topological domain" description="Extracellular" evidence="10">
    <location>
        <begin position="45"/>
        <end position="173"/>
    </location>
</feature>
<comment type="caution">
    <text evidence="12">The sequence shown here is derived from an EMBL/GenBank/DDBJ whole genome shotgun (WGS) entry which is preliminary data.</text>
</comment>
<dbReference type="HAMAP" id="MF_01959">
    <property type="entry name" value="CcmE"/>
    <property type="match status" value="1"/>
</dbReference>
<evidence type="ECO:0000256" key="5">
    <source>
        <dbReference type="ARBA" id="ARBA00022748"/>
    </source>
</evidence>
<dbReference type="InterPro" id="IPR036127">
    <property type="entry name" value="CcmE-like_sf"/>
</dbReference>
<evidence type="ECO:0000313" key="13">
    <source>
        <dbReference type="Proteomes" id="UP001181622"/>
    </source>
</evidence>
<comment type="function">
    <text evidence="10">Heme chaperone required for the biogenesis of c-type cytochromes. Transiently binds heme delivered by CcmC and transfers the heme to apo-cytochromes in a process facilitated by CcmF and CcmH.</text>
</comment>
<feature type="topological domain" description="Cytoplasmic" evidence="10">
    <location>
        <begin position="1"/>
        <end position="23"/>
    </location>
</feature>
<evidence type="ECO:0000256" key="1">
    <source>
        <dbReference type="ARBA" id="ARBA00004370"/>
    </source>
</evidence>
<keyword evidence="8 10" id="KW-0408">Iron</keyword>
<dbReference type="EMBL" id="JADBEO010000049">
    <property type="protein sequence ID" value="MDR4308382.1"/>
    <property type="molecule type" value="Genomic_DNA"/>
</dbReference>
<organism evidence="12 13">
    <name type="scientific">Chelatococcus sambhunathii</name>
    <dbReference type="NCBI Taxonomy" id="363953"/>
    <lineage>
        <taxon>Bacteria</taxon>
        <taxon>Pseudomonadati</taxon>
        <taxon>Pseudomonadota</taxon>
        <taxon>Alphaproteobacteria</taxon>
        <taxon>Hyphomicrobiales</taxon>
        <taxon>Chelatococcaceae</taxon>
        <taxon>Chelatococcus</taxon>
    </lineage>
</organism>
<sequence>MTVDASSAFPTPRRRASARKRRRLALLAVIGLALAAATALILNAFNDSLVFFRTPSELAGKSEMMGARLRLGGLVKQGSIAHEGTTTRFVVTDMKADQPVTYTGLLPDLFREGQGVVTEGAVGPDGVFKADSVLAKHDETYMPKDVADRLKSQGLWKEGEGAGTAAPKPEAAK</sequence>
<dbReference type="Gene3D" id="2.40.50.140">
    <property type="entry name" value="Nucleic acid-binding proteins"/>
    <property type="match status" value="1"/>
</dbReference>
<evidence type="ECO:0000256" key="10">
    <source>
        <dbReference type="HAMAP-Rule" id="MF_01959"/>
    </source>
</evidence>
<keyword evidence="10" id="KW-1003">Cell membrane</keyword>
<gene>
    <name evidence="10 12" type="primary">ccmE</name>
    <name evidence="10" type="synonym">cycJ</name>
    <name evidence="12" type="ORF">IHQ68_17320</name>
</gene>
<dbReference type="SUPFAM" id="SSF82093">
    <property type="entry name" value="Heme chaperone CcmE"/>
    <property type="match status" value="1"/>
</dbReference>
<dbReference type="InterPro" id="IPR012340">
    <property type="entry name" value="NA-bd_OB-fold"/>
</dbReference>
<dbReference type="RefSeq" id="WP_309394093.1">
    <property type="nucleotide sequence ID" value="NZ_JADBEO010000049.1"/>
</dbReference>
<dbReference type="Proteomes" id="UP001181622">
    <property type="component" value="Unassembled WGS sequence"/>
</dbReference>
<proteinExistence type="inferred from homology"/>
<evidence type="ECO:0000256" key="3">
    <source>
        <dbReference type="ARBA" id="ARBA00022692"/>
    </source>
</evidence>
<keyword evidence="13" id="KW-1185">Reference proteome</keyword>